<feature type="region of interest" description="Disordered" evidence="1">
    <location>
        <begin position="793"/>
        <end position="820"/>
    </location>
</feature>
<feature type="compositionally biased region" description="Basic and acidic residues" evidence="1">
    <location>
        <begin position="463"/>
        <end position="489"/>
    </location>
</feature>
<feature type="compositionally biased region" description="Basic residues" evidence="1">
    <location>
        <begin position="715"/>
        <end position="727"/>
    </location>
</feature>
<feature type="compositionally biased region" description="Acidic residues" evidence="1">
    <location>
        <begin position="298"/>
        <end position="311"/>
    </location>
</feature>
<feature type="compositionally biased region" description="Polar residues" evidence="1">
    <location>
        <begin position="445"/>
        <end position="462"/>
    </location>
</feature>
<feature type="compositionally biased region" description="Pro residues" evidence="1">
    <location>
        <begin position="562"/>
        <end position="571"/>
    </location>
</feature>
<feature type="compositionally biased region" description="Low complexity" evidence="1">
    <location>
        <begin position="514"/>
        <end position="523"/>
    </location>
</feature>
<gene>
    <name evidence="2" type="ORF">MSPICULIGERA_LOCUS621</name>
</gene>
<dbReference type="AlphaFoldDB" id="A0AA36FNH6"/>
<feature type="compositionally biased region" description="Basic and acidic residues" evidence="1">
    <location>
        <begin position="372"/>
        <end position="419"/>
    </location>
</feature>
<evidence type="ECO:0000313" key="3">
    <source>
        <dbReference type="Proteomes" id="UP001177023"/>
    </source>
</evidence>
<reference evidence="2" key="1">
    <citation type="submission" date="2023-06" db="EMBL/GenBank/DDBJ databases">
        <authorList>
            <person name="Delattre M."/>
        </authorList>
    </citation>
    <scope>NUCLEOTIDE SEQUENCE</scope>
    <source>
        <strain evidence="2">AF72</strain>
    </source>
</reference>
<evidence type="ECO:0000256" key="1">
    <source>
        <dbReference type="SAM" id="MobiDB-lite"/>
    </source>
</evidence>
<name>A0AA36FNH6_9BILA</name>
<feature type="compositionally biased region" description="Basic residues" evidence="1">
    <location>
        <begin position="681"/>
        <end position="692"/>
    </location>
</feature>
<feature type="non-terminal residue" evidence="2">
    <location>
        <position position="1"/>
    </location>
</feature>
<feature type="compositionally biased region" description="Acidic residues" evidence="1">
    <location>
        <begin position="653"/>
        <end position="672"/>
    </location>
</feature>
<dbReference type="EMBL" id="CATQJA010000142">
    <property type="protein sequence ID" value="CAJ0557873.1"/>
    <property type="molecule type" value="Genomic_DNA"/>
</dbReference>
<feature type="compositionally biased region" description="Basic and acidic residues" evidence="1">
    <location>
        <begin position="312"/>
        <end position="354"/>
    </location>
</feature>
<dbReference type="Proteomes" id="UP001177023">
    <property type="component" value="Unassembled WGS sequence"/>
</dbReference>
<evidence type="ECO:0000313" key="2">
    <source>
        <dbReference type="EMBL" id="CAJ0557873.1"/>
    </source>
</evidence>
<feature type="compositionally biased region" description="Acidic residues" evidence="1">
    <location>
        <begin position="794"/>
        <end position="812"/>
    </location>
</feature>
<protein>
    <submittedName>
        <fullName evidence="2">Uncharacterized protein</fullName>
    </submittedName>
</protein>
<keyword evidence="3" id="KW-1185">Reference proteome</keyword>
<feature type="compositionally biased region" description="Basic residues" evidence="1">
    <location>
        <begin position="624"/>
        <end position="636"/>
    </location>
</feature>
<proteinExistence type="predicted"/>
<organism evidence="2 3">
    <name type="scientific">Mesorhabditis spiculigera</name>
    <dbReference type="NCBI Taxonomy" id="96644"/>
    <lineage>
        <taxon>Eukaryota</taxon>
        <taxon>Metazoa</taxon>
        <taxon>Ecdysozoa</taxon>
        <taxon>Nematoda</taxon>
        <taxon>Chromadorea</taxon>
        <taxon>Rhabditida</taxon>
        <taxon>Rhabditina</taxon>
        <taxon>Rhabditomorpha</taxon>
        <taxon>Rhabditoidea</taxon>
        <taxon>Rhabditidae</taxon>
        <taxon>Mesorhabditinae</taxon>
        <taxon>Mesorhabditis</taxon>
    </lineage>
</organism>
<sequence>MLESDDLGGDGFDWDQQRIDRMMDRLRQLFALFKRTLPEPRYDLWIGLYKKFFVGTVTVKEFADQTGDILQGALQAENGEVRAALWEIARTNLRWKRRQRDYDSNGQPIPLRSIVTFGDRRALLAIRCAERGASFERELVDVLVEAGNDYIQELVLSSCPQADGIDGFIETAGAKGPFGIPDLHHLLRKRSTDPELPEEMRELAARQLATTIEKTTEAQRTARAPRWDVDADEEDDDLYADAFDLDEFEADVLGQPMKAYEEVDSDEEEGEQEMEDGTLAGVEQLSQRVDDHDLTLDLLEESESEEEDEPEEKEHNNKEPPTRPKNDGARAGEEELDKKKPPTSPEKDEEHEPPIKTLPALVDYDEEEEEQLLEHDIPPSPVEKETLRGNEAKSGAEAEHPHFDGRGDHNEEMAGNRETDDWEDDLDMTATMGQFDDALDEQHQELNNTLDEAKSNASASTTDRGDHDDDVVKTSKDNGDGEWLADWRKTVNLTGSAGDDQAEAAQPGGRGDGDALAAAFGDDISFSDQPGPSKRFNDLLQSMPNDVVLPPNSDDEHDEDVPPPTPVPVPRPTATKTRSQSVAEKAPPKKPVVDADDDDKVSPAKRKRTSSHYDDDPPYNPRRGPAKSKKPAKPKKPTAASRSKSKGRRVDDQLDDGNESDIDNLPENDDFSDPDKPGPSKPKRKSPPKREKKMANNIKEDKGRGEEDEVDTKSNNKKKPASSKKKPKEAEEEGWSSDDGSSTIDPDHIPTPKHASAAKKHEFKLAMKQLLKEKHNLPTLARLRNELRNRVWQEEEDEEEEQEEDEHEEEEAIESRSTDATQTLTAIAEMQRTAAPNQDTSDIPLATTSAQINSIHRVLNIPHLMEQIVSNVVDLKSRAALDHVSRQFHHLSRKTPFAFPLYPETLRLTFRHWFSAALTVGIGTIEVTSRVDALTQNSRGDHPVGQQPPEIMTLIDRIVSRVGPQHIHRLQIGVISRRDSARGVLTRAIWYSLLLALDFCIAFFPGRFPLLCTAGLLQYIDERLPAVTAIDFANCVFDHGASQYLLSPACKFPHRLADLSFNRCSFDQTTPNIVELAMRKLITRRLRTFSINMFSLTSQGEGFLVALETLYHRLDTLDVFIDEQAFSTDVTAADGWVFLKRCAERAKDLRLHFRKGDPRHSPKLFAVARDCFQFSKLSELDIGLPVQSQEELDNLEALVKGLYWMRLKSFDFGGFSYRLAGPKCKTILKALAVNLHQQNTLEKFSISSIAREYEQ</sequence>
<feature type="region of interest" description="Disordered" evidence="1">
    <location>
        <begin position="439"/>
        <end position="758"/>
    </location>
</feature>
<feature type="region of interest" description="Disordered" evidence="1">
    <location>
        <begin position="297"/>
        <end position="425"/>
    </location>
</feature>
<comment type="caution">
    <text evidence="2">The sequence shown here is derived from an EMBL/GenBank/DDBJ whole genome shotgun (WGS) entry which is preliminary data.</text>
</comment>
<accession>A0AA36FNH6</accession>